<keyword evidence="1" id="KW-0479">Metal-binding</keyword>
<dbReference type="PANTHER" id="PTHR15933:SF1">
    <property type="entry name" value="F-BOX ONLY PROTEIN 40"/>
    <property type="match status" value="1"/>
</dbReference>
<evidence type="ECO:0000313" key="7">
    <source>
        <dbReference type="Proteomes" id="UP001591681"/>
    </source>
</evidence>
<evidence type="ECO:0000259" key="5">
    <source>
        <dbReference type="PROSITE" id="PS50181"/>
    </source>
</evidence>
<evidence type="ECO:0000256" key="2">
    <source>
        <dbReference type="ARBA" id="ARBA00022771"/>
    </source>
</evidence>
<evidence type="ECO:0000256" key="3">
    <source>
        <dbReference type="ARBA" id="ARBA00022833"/>
    </source>
</evidence>
<gene>
    <name evidence="6" type="ORF">ACEWY4_009847</name>
</gene>
<dbReference type="AlphaFoldDB" id="A0ABD1K7M0"/>
<dbReference type="InterPro" id="IPR001810">
    <property type="entry name" value="F-box_dom"/>
</dbReference>
<dbReference type="InterPro" id="IPR001293">
    <property type="entry name" value="Znf_TRAF"/>
</dbReference>
<accession>A0ABD1K7M0</accession>
<feature type="region of interest" description="Disordered" evidence="4">
    <location>
        <begin position="187"/>
        <end position="236"/>
    </location>
</feature>
<protein>
    <recommendedName>
        <fullName evidence="5">F-box domain-containing protein</fullName>
    </recommendedName>
</protein>
<name>A0ABD1K7M0_9TELE</name>
<organism evidence="6 7">
    <name type="scientific">Coilia grayii</name>
    <name type="common">Gray's grenadier anchovy</name>
    <dbReference type="NCBI Taxonomy" id="363190"/>
    <lineage>
        <taxon>Eukaryota</taxon>
        <taxon>Metazoa</taxon>
        <taxon>Chordata</taxon>
        <taxon>Craniata</taxon>
        <taxon>Vertebrata</taxon>
        <taxon>Euteleostomi</taxon>
        <taxon>Actinopterygii</taxon>
        <taxon>Neopterygii</taxon>
        <taxon>Teleostei</taxon>
        <taxon>Clupei</taxon>
        <taxon>Clupeiformes</taxon>
        <taxon>Clupeoidei</taxon>
        <taxon>Engraulidae</taxon>
        <taxon>Coilinae</taxon>
        <taxon>Coilia</taxon>
    </lineage>
</organism>
<dbReference type="InterPro" id="IPR031890">
    <property type="entry name" value="Fbxo30/Fbxo40"/>
</dbReference>
<dbReference type="PROSITE" id="PS50181">
    <property type="entry name" value="FBOX"/>
    <property type="match status" value="1"/>
</dbReference>
<feature type="region of interest" description="Disordered" evidence="4">
    <location>
        <begin position="74"/>
        <end position="142"/>
    </location>
</feature>
<dbReference type="Gene3D" id="1.20.1280.50">
    <property type="match status" value="1"/>
</dbReference>
<feature type="compositionally biased region" description="Basic and acidic residues" evidence="4">
    <location>
        <begin position="114"/>
        <end position="127"/>
    </location>
</feature>
<dbReference type="InterPro" id="IPR036047">
    <property type="entry name" value="F-box-like_dom_sf"/>
</dbReference>
<dbReference type="Pfam" id="PF15966">
    <property type="entry name" value="F-box_4"/>
    <property type="match status" value="1"/>
</dbReference>
<evidence type="ECO:0000256" key="1">
    <source>
        <dbReference type="ARBA" id="ARBA00022723"/>
    </source>
</evidence>
<evidence type="ECO:0000313" key="6">
    <source>
        <dbReference type="EMBL" id="KAL2095128.1"/>
    </source>
</evidence>
<keyword evidence="3" id="KW-0862">Zinc</keyword>
<proteinExistence type="predicted"/>
<reference evidence="6 7" key="1">
    <citation type="submission" date="2024-09" db="EMBL/GenBank/DDBJ databases">
        <title>A chromosome-level genome assembly of Gray's grenadier anchovy, Coilia grayii.</title>
        <authorList>
            <person name="Fu Z."/>
        </authorList>
    </citation>
    <scope>NUCLEOTIDE SEQUENCE [LARGE SCALE GENOMIC DNA]</scope>
    <source>
        <strain evidence="6">G4</strain>
        <tissue evidence="6">Muscle</tissue>
    </source>
</reference>
<dbReference type="EMBL" id="JBHFQA010000008">
    <property type="protein sequence ID" value="KAL2095128.1"/>
    <property type="molecule type" value="Genomic_DNA"/>
</dbReference>
<keyword evidence="7" id="KW-1185">Reference proteome</keyword>
<dbReference type="GO" id="GO:0008270">
    <property type="term" value="F:zinc ion binding"/>
    <property type="evidence" value="ECO:0007669"/>
    <property type="project" value="UniProtKB-KW"/>
</dbReference>
<dbReference type="Proteomes" id="UP001591681">
    <property type="component" value="Unassembled WGS sequence"/>
</dbReference>
<comment type="caution">
    <text evidence="6">The sequence shown here is derived from an EMBL/GenBank/DDBJ whole genome shotgun (WGS) entry which is preliminary data.</text>
</comment>
<feature type="compositionally biased region" description="Polar residues" evidence="4">
    <location>
        <begin position="205"/>
        <end position="220"/>
    </location>
</feature>
<feature type="region of interest" description="Disordered" evidence="4">
    <location>
        <begin position="147"/>
        <end position="166"/>
    </location>
</feature>
<dbReference type="SUPFAM" id="SSF81383">
    <property type="entry name" value="F-box domain"/>
    <property type="match status" value="1"/>
</dbReference>
<feature type="compositionally biased region" description="Acidic residues" evidence="4">
    <location>
        <begin position="77"/>
        <end position="95"/>
    </location>
</feature>
<feature type="domain" description="F-box" evidence="5">
    <location>
        <begin position="521"/>
        <end position="575"/>
    </location>
</feature>
<sequence length="636" mass="71546">MARSKQAKHLGVCPASVVCCSMEWNRWPVEDIDSDFHTNILKEDKDSWALDLSMAVRDQRHLCNRVKMKALFPELVEPADEPEPPPSEEEEEEEGAVGGEPYSDKIKANGAGPHSDKPKANGRELYSDKAGANGGSDYHFGKNVPQEAMKKEESKPEEKTNVAGATSIDREKYNRYEMMFSMERGGCQQAEMEEQDDKKVKAASSKGQRSENTGVSSGSEPNMAADNPAKTGITQPGFAPWEKGVLERLGQEVSVQEYNMYIVHHGRMLISFGQIEACTPREKDFVYGSLEPIPVQSIISDYRPPTSYRGKRIHKKDYSKIPKTEDKSIDTSDLGVSEDDIQKMDEMYATLLCCAEKEVRGHKICETELIDGVCVDIATQTYSYPSAPFKHDTSLADITADNDIKLYVHTLSESISSRYDTTSCVFTFRCGHPFRRDEYGHHYKNAHADIQFSLEGWFEQRCPLAYLGCTHSQRNIHPFAQKSTVCYHQDLSTFSLKPEVCGSLSPVLQPGPSHAKQARCEVSLSSLPYEVLCHIAGYLDSFTLSQLALVSRLFRDVCSTHLQERGMVSLKWKKKSHSRGGSRWTSTTVWEYSNLFSKVNRWCLGDGPSMADHLKVCPFYEREIKTGRIAVMLKNE</sequence>
<dbReference type="Pfam" id="PF15965">
    <property type="entry name" value="zf-TRAF_2"/>
    <property type="match status" value="1"/>
</dbReference>
<evidence type="ECO:0000256" key="4">
    <source>
        <dbReference type="SAM" id="MobiDB-lite"/>
    </source>
</evidence>
<keyword evidence="2" id="KW-0863">Zinc-finger</keyword>
<feature type="compositionally biased region" description="Basic and acidic residues" evidence="4">
    <location>
        <begin position="148"/>
        <end position="160"/>
    </location>
</feature>
<dbReference type="PANTHER" id="PTHR15933">
    <property type="entry name" value="PROTEIN CBG16327"/>
    <property type="match status" value="1"/>
</dbReference>